<feature type="transmembrane region" description="Helical" evidence="4">
    <location>
        <begin position="12"/>
        <end position="32"/>
    </location>
</feature>
<evidence type="ECO:0000256" key="3">
    <source>
        <dbReference type="ARBA" id="ARBA00023002"/>
    </source>
</evidence>
<evidence type="ECO:0000256" key="2">
    <source>
        <dbReference type="ARBA" id="ARBA00022964"/>
    </source>
</evidence>
<sequence>MNLTLSTTTYSRLLILSAVSGACAVILFLTLVSGRQTLPVMSSCLPAFRDGGGPYYKPDSPFRTRIVPAGTEGKPMIIKGVVLSSDCSRSVPGAVIDIWQANESGSYEDEWYRGQVTADAEGNYEFETVMPRGYGEGTGYRPPHIHFKVFADGREIVTSQMFFDDVRGREGFSDEYIVNLDDKPEQLIGTHHIVLPDFP</sequence>
<comment type="caution">
    <text evidence="6">The sequence shown here is derived from an EMBL/GenBank/DDBJ whole genome shotgun (WGS) entry which is preliminary data.</text>
</comment>
<dbReference type="EC" id="1.13.11.-" evidence="6"/>
<dbReference type="GO" id="GO:0016702">
    <property type="term" value="F:oxidoreductase activity, acting on single donors with incorporation of molecular oxygen, incorporation of two atoms of oxygen"/>
    <property type="evidence" value="ECO:0007669"/>
    <property type="project" value="InterPro"/>
</dbReference>
<dbReference type="Pfam" id="PF00775">
    <property type="entry name" value="Dioxygenase_C"/>
    <property type="match status" value="1"/>
</dbReference>
<dbReference type="AlphaFoldDB" id="A0A136M0F0"/>
<keyword evidence="4" id="KW-0472">Membrane</keyword>
<evidence type="ECO:0000259" key="5">
    <source>
        <dbReference type="Pfam" id="PF00775"/>
    </source>
</evidence>
<evidence type="ECO:0000256" key="4">
    <source>
        <dbReference type="SAM" id="Phobius"/>
    </source>
</evidence>
<dbReference type="Gene3D" id="2.60.130.10">
    <property type="entry name" value="Aromatic compound dioxygenase"/>
    <property type="match status" value="1"/>
</dbReference>
<protein>
    <submittedName>
        <fullName evidence="6">Chlorocatechol 1,2-dioxygenase</fullName>
        <ecNumber evidence="6">1.13.11.-</ecNumber>
    </submittedName>
</protein>
<evidence type="ECO:0000313" key="7">
    <source>
        <dbReference type="Proteomes" id="UP000070457"/>
    </source>
</evidence>
<dbReference type="GO" id="GO:0008199">
    <property type="term" value="F:ferric iron binding"/>
    <property type="evidence" value="ECO:0007669"/>
    <property type="project" value="InterPro"/>
</dbReference>
<dbReference type="InterPro" id="IPR000627">
    <property type="entry name" value="Intradiol_dOase_C"/>
</dbReference>
<proteinExistence type="inferred from homology"/>
<dbReference type="STRING" id="1617426.TR69_WS6001000248"/>
<keyword evidence="4" id="KW-1133">Transmembrane helix</keyword>
<dbReference type="SUPFAM" id="SSF49482">
    <property type="entry name" value="Aromatic compound dioxygenase"/>
    <property type="match status" value="1"/>
</dbReference>
<dbReference type="Proteomes" id="UP000070457">
    <property type="component" value="Unassembled WGS sequence"/>
</dbReference>
<dbReference type="EMBL" id="JYNZ01000002">
    <property type="protein sequence ID" value="KXK27372.1"/>
    <property type="molecule type" value="Genomic_DNA"/>
</dbReference>
<organism evidence="6 7">
    <name type="scientific">candidate division WS6 bacterium OLB20</name>
    <dbReference type="NCBI Taxonomy" id="1617426"/>
    <lineage>
        <taxon>Bacteria</taxon>
        <taxon>Candidatus Dojkabacteria</taxon>
    </lineage>
</organism>
<evidence type="ECO:0000313" key="6">
    <source>
        <dbReference type="EMBL" id="KXK27372.1"/>
    </source>
</evidence>
<keyword evidence="4" id="KW-0812">Transmembrane</keyword>
<keyword evidence="3 6" id="KW-0560">Oxidoreductase</keyword>
<reference evidence="6 7" key="1">
    <citation type="submission" date="2015-02" db="EMBL/GenBank/DDBJ databases">
        <title>Improved understanding of the partial-nitritation anammox process through 23 genomes representing the majority of the microbial community.</title>
        <authorList>
            <person name="Speth D.R."/>
            <person name="In T Zandt M."/>
            <person name="Guerrero Cruz S."/>
            <person name="Jetten M.S."/>
            <person name="Dutilh B.E."/>
        </authorList>
    </citation>
    <scope>NUCLEOTIDE SEQUENCE [LARGE SCALE GENOMIC DNA]</scope>
    <source>
        <strain evidence="6">OLB20</strain>
    </source>
</reference>
<dbReference type="InterPro" id="IPR015889">
    <property type="entry name" value="Intradiol_dOase_core"/>
</dbReference>
<gene>
    <name evidence="6" type="primary">clcA</name>
    <name evidence="6" type="ORF">TR69_WS6001000248</name>
</gene>
<feature type="domain" description="Intradiol ring-cleavage dioxygenases" evidence="5">
    <location>
        <begin position="54"/>
        <end position="165"/>
    </location>
</feature>
<evidence type="ECO:0000256" key="1">
    <source>
        <dbReference type="ARBA" id="ARBA00007825"/>
    </source>
</evidence>
<name>A0A136M0F0_9BACT</name>
<accession>A0A136M0F0</accession>
<dbReference type="PANTHER" id="PTHR33711">
    <property type="entry name" value="DIOXYGENASE, PUTATIVE (AFU_ORTHOLOGUE AFUA_2G02910)-RELATED"/>
    <property type="match status" value="1"/>
</dbReference>
<comment type="similarity">
    <text evidence="1">Belongs to the intradiol ring-cleavage dioxygenase family.</text>
</comment>
<dbReference type="PANTHER" id="PTHR33711:SF10">
    <property type="entry name" value="INTRADIOL RING-CLEAVAGE DIOXYGENASES DOMAIN-CONTAINING PROTEIN"/>
    <property type="match status" value="1"/>
</dbReference>
<keyword evidence="2 6" id="KW-0223">Dioxygenase</keyword>
<dbReference type="InterPro" id="IPR050770">
    <property type="entry name" value="Intradiol_RC_Dioxygenase"/>
</dbReference>